<reference evidence="2" key="2">
    <citation type="submission" date="2023-05" db="EMBL/GenBank/DDBJ databases">
        <authorList>
            <consortium name="Lawrence Berkeley National Laboratory"/>
            <person name="Steindorff A."/>
            <person name="Hensen N."/>
            <person name="Bonometti L."/>
            <person name="Westerberg I."/>
            <person name="Brannstrom I.O."/>
            <person name="Guillou S."/>
            <person name="Cros-Aarteil S."/>
            <person name="Calhoun S."/>
            <person name="Haridas S."/>
            <person name="Kuo A."/>
            <person name="Mondo S."/>
            <person name="Pangilinan J."/>
            <person name="Riley R."/>
            <person name="Labutti K."/>
            <person name="Andreopoulos B."/>
            <person name="Lipzen A."/>
            <person name="Chen C."/>
            <person name="Yanf M."/>
            <person name="Daum C."/>
            <person name="Ng V."/>
            <person name="Clum A."/>
            <person name="Ohm R."/>
            <person name="Martin F."/>
            <person name="Silar P."/>
            <person name="Natvig D."/>
            <person name="Lalanne C."/>
            <person name="Gautier V."/>
            <person name="Ament-Velasquez S.L."/>
            <person name="Kruys A."/>
            <person name="Hutchinson M.I."/>
            <person name="Powell A.J."/>
            <person name="Barry K."/>
            <person name="Miller A.N."/>
            <person name="Grigoriev I.V."/>
            <person name="Debuchy R."/>
            <person name="Gladieux P."/>
            <person name="Thoren M.H."/>
            <person name="Johannesson H."/>
        </authorList>
    </citation>
    <scope>NUCLEOTIDE SEQUENCE</scope>
    <source>
        <strain evidence="2">CBS 103.79</strain>
    </source>
</reference>
<proteinExistence type="predicted"/>
<dbReference type="PANTHER" id="PTHR36922">
    <property type="entry name" value="BLL2446 PROTEIN"/>
    <property type="match status" value="1"/>
</dbReference>
<dbReference type="Proteomes" id="UP001303889">
    <property type="component" value="Unassembled WGS sequence"/>
</dbReference>
<evidence type="ECO:0000256" key="1">
    <source>
        <dbReference type="SAM" id="Coils"/>
    </source>
</evidence>
<evidence type="ECO:0000313" key="3">
    <source>
        <dbReference type="Proteomes" id="UP001303889"/>
    </source>
</evidence>
<dbReference type="InterPro" id="IPR034660">
    <property type="entry name" value="DinB/YfiT-like"/>
</dbReference>
<keyword evidence="3" id="KW-1185">Reference proteome</keyword>
<dbReference type="PANTHER" id="PTHR36922:SF1">
    <property type="entry name" value="DUF1993 DOMAIN-CONTAINING PROTEIN"/>
    <property type="match status" value="1"/>
</dbReference>
<organism evidence="2 3">
    <name type="scientific">Staphylotrichum tortipilum</name>
    <dbReference type="NCBI Taxonomy" id="2831512"/>
    <lineage>
        <taxon>Eukaryota</taxon>
        <taxon>Fungi</taxon>
        <taxon>Dikarya</taxon>
        <taxon>Ascomycota</taxon>
        <taxon>Pezizomycotina</taxon>
        <taxon>Sordariomycetes</taxon>
        <taxon>Sordariomycetidae</taxon>
        <taxon>Sordariales</taxon>
        <taxon>Chaetomiaceae</taxon>
        <taxon>Staphylotrichum</taxon>
    </lineage>
</organism>
<dbReference type="Gene3D" id="1.20.120.450">
    <property type="entry name" value="dinb family like domain"/>
    <property type="match status" value="1"/>
</dbReference>
<gene>
    <name evidence="2" type="ORF">C8A05DRAFT_19529</name>
</gene>
<sequence>MSLTLSHVVLPTYTKGLATLTHILNAAADYAKANGLDADAEFVGARLVPDMLPLSFQVQNATNTVRRTLARLQGQEDQPWADGETTIAQLLERVEKARELVKGADAAVIDAKAGEEVDLPFGPKITIRLTSQASALDQGIPNFFFHLQTAYAILRSKGVPIGKRDFIGNFITLPQQ</sequence>
<accession>A0AAN6MCS1</accession>
<keyword evidence="1" id="KW-0175">Coiled coil</keyword>
<dbReference type="AlphaFoldDB" id="A0AAN6MCS1"/>
<name>A0AAN6MCS1_9PEZI</name>
<dbReference type="EMBL" id="MU856074">
    <property type="protein sequence ID" value="KAK3897764.1"/>
    <property type="molecule type" value="Genomic_DNA"/>
</dbReference>
<dbReference type="SUPFAM" id="SSF109854">
    <property type="entry name" value="DinB/YfiT-like putative metalloenzymes"/>
    <property type="match status" value="1"/>
</dbReference>
<dbReference type="InterPro" id="IPR018531">
    <property type="entry name" value="DUF1993"/>
</dbReference>
<evidence type="ECO:0000313" key="2">
    <source>
        <dbReference type="EMBL" id="KAK3897764.1"/>
    </source>
</evidence>
<evidence type="ECO:0008006" key="4">
    <source>
        <dbReference type="Google" id="ProtNLM"/>
    </source>
</evidence>
<protein>
    <recommendedName>
        <fullName evidence="4">Helix-turn-helix-domain containing protein type</fullName>
    </recommendedName>
</protein>
<dbReference type="Pfam" id="PF09351">
    <property type="entry name" value="DUF1993"/>
    <property type="match status" value="1"/>
</dbReference>
<reference evidence="2" key="1">
    <citation type="journal article" date="2023" name="Mol. Phylogenet. Evol.">
        <title>Genome-scale phylogeny and comparative genomics of the fungal order Sordariales.</title>
        <authorList>
            <person name="Hensen N."/>
            <person name="Bonometti L."/>
            <person name="Westerberg I."/>
            <person name="Brannstrom I.O."/>
            <person name="Guillou S."/>
            <person name="Cros-Aarteil S."/>
            <person name="Calhoun S."/>
            <person name="Haridas S."/>
            <person name="Kuo A."/>
            <person name="Mondo S."/>
            <person name="Pangilinan J."/>
            <person name="Riley R."/>
            <person name="LaButti K."/>
            <person name="Andreopoulos B."/>
            <person name="Lipzen A."/>
            <person name="Chen C."/>
            <person name="Yan M."/>
            <person name="Daum C."/>
            <person name="Ng V."/>
            <person name="Clum A."/>
            <person name="Steindorff A."/>
            <person name="Ohm R.A."/>
            <person name="Martin F."/>
            <person name="Silar P."/>
            <person name="Natvig D.O."/>
            <person name="Lalanne C."/>
            <person name="Gautier V."/>
            <person name="Ament-Velasquez S.L."/>
            <person name="Kruys A."/>
            <person name="Hutchinson M.I."/>
            <person name="Powell A.J."/>
            <person name="Barry K."/>
            <person name="Miller A.N."/>
            <person name="Grigoriev I.V."/>
            <person name="Debuchy R."/>
            <person name="Gladieux P."/>
            <person name="Hiltunen Thoren M."/>
            <person name="Johannesson H."/>
        </authorList>
    </citation>
    <scope>NUCLEOTIDE SEQUENCE</scope>
    <source>
        <strain evidence="2">CBS 103.79</strain>
    </source>
</reference>
<comment type="caution">
    <text evidence="2">The sequence shown here is derived from an EMBL/GenBank/DDBJ whole genome shotgun (WGS) entry which is preliminary data.</text>
</comment>
<feature type="coiled-coil region" evidence="1">
    <location>
        <begin position="58"/>
        <end position="107"/>
    </location>
</feature>